<dbReference type="Proteomes" id="UP000198706">
    <property type="component" value="Unassembled WGS sequence"/>
</dbReference>
<dbReference type="Pfam" id="PF11462">
    <property type="entry name" value="DUF3203"/>
    <property type="match status" value="1"/>
</dbReference>
<dbReference type="SUPFAM" id="SSF141447">
    <property type="entry name" value="PA2021-like"/>
    <property type="match status" value="1"/>
</dbReference>
<evidence type="ECO:0000313" key="2">
    <source>
        <dbReference type="Proteomes" id="UP000198706"/>
    </source>
</evidence>
<proteinExistence type="predicted"/>
<protein>
    <recommendedName>
        <fullName evidence="3">DUF3203 domain-containing protein</fullName>
    </recommendedName>
</protein>
<dbReference type="InterPro" id="IPR038079">
    <property type="entry name" value="PA2021-like_sf"/>
</dbReference>
<name>A0A1G9A7T6_9PSED</name>
<gene>
    <name evidence="1" type="ORF">SAMN05216186_105124</name>
</gene>
<sequence>MAVEIDIDNASCRFSVEGIEYHKPLSEVRITTDSQARMSVLESGAARLLISEDEAQRLVAAGAADERRNLIEDE</sequence>
<dbReference type="InterPro" id="IPR021564">
    <property type="entry name" value="DUF3203"/>
</dbReference>
<reference evidence="1 2" key="1">
    <citation type="submission" date="2016-10" db="EMBL/GenBank/DDBJ databases">
        <authorList>
            <person name="de Groot N.N."/>
        </authorList>
    </citation>
    <scope>NUCLEOTIDE SEQUENCE [LARGE SCALE GENOMIC DNA]</scope>
    <source>
        <strain evidence="1 2">JCM 21544</strain>
    </source>
</reference>
<dbReference type="Gene3D" id="3.40.1170.40">
    <property type="entry name" value="Protein of unknown function DUF3203"/>
    <property type="match status" value="1"/>
</dbReference>
<dbReference type="AlphaFoldDB" id="A0A1G9A7T6"/>
<evidence type="ECO:0000313" key="1">
    <source>
        <dbReference type="EMBL" id="SDK23399.1"/>
    </source>
</evidence>
<dbReference type="STRING" id="137658.SAMN05216186_105124"/>
<dbReference type="RefSeq" id="WP_169715801.1">
    <property type="nucleotide sequence ID" value="NZ_FNFD01000005.1"/>
</dbReference>
<organism evidence="1 2">
    <name type="scientific">Pseudomonas indica</name>
    <dbReference type="NCBI Taxonomy" id="137658"/>
    <lineage>
        <taxon>Bacteria</taxon>
        <taxon>Pseudomonadati</taxon>
        <taxon>Pseudomonadota</taxon>
        <taxon>Gammaproteobacteria</taxon>
        <taxon>Pseudomonadales</taxon>
        <taxon>Pseudomonadaceae</taxon>
        <taxon>Pseudomonas</taxon>
    </lineage>
</organism>
<keyword evidence="2" id="KW-1185">Reference proteome</keyword>
<accession>A0A1G9A7T6</accession>
<dbReference type="EMBL" id="FNFD01000005">
    <property type="protein sequence ID" value="SDK23399.1"/>
    <property type="molecule type" value="Genomic_DNA"/>
</dbReference>
<evidence type="ECO:0008006" key="3">
    <source>
        <dbReference type="Google" id="ProtNLM"/>
    </source>
</evidence>